<evidence type="ECO:0000313" key="5">
    <source>
        <dbReference type="Proteomes" id="UP000543224"/>
    </source>
</evidence>
<sequence>MTEHYRHTQIGYVVLGALGAALLLIVYLMTVYGFSWIAFAVLIILGVCLVLFPTLTVVIEEDVLEIRFGPGVIRKKFSLRDIESCQVVRNPWYYAWGIRLTPHGWLYNVSGSYAVELRMTTGKKYRIGTDVPNDLEKVVRQSIENTRR</sequence>
<keyword evidence="1" id="KW-0812">Transmembrane</keyword>
<name>A0A6V8PX05_9ACTN</name>
<evidence type="ECO:0000313" key="2">
    <source>
        <dbReference type="EMBL" id="GFP25100.1"/>
    </source>
</evidence>
<keyword evidence="1" id="KW-0472">Membrane</keyword>
<dbReference type="Proteomes" id="UP000568877">
    <property type="component" value="Unassembled WGS sequence"/>
</dbReference>
<evidence type="ECO:0000256" key="1">
    <source>
        <dbReference type="SAM" id="Phobius"/>
    </source>
</evidence>
<dbReference type="EMBL" id="BLRX01000039">
    <property type="protein sequence ID" value="GFP25100.1"/>
    <property type="molecule type" value="Genomic_DNA"/>
</dbReference>
<dbReference type="EMBL" id="BLSA01000003">
    <property type="protein sequence ID" value="GFP31739.1"/>
    <property type="molecule type" value="Genomic_DNA"/>
</dbReference>
<feature type="transmembrane region" description="Helical" evidence="1">
    <location>
        <begin position="36"/>
        <end position="59"/>
    </location>
</feature>
<protein>
    <recommendedName>
        <fullName evidence="8">DUF5673 domain-containing protein</fullName>
    </recommendedName>
</protein>
<proteinExistence type="predicted"/>
<comment type="caution">
    <text evidence="4">The sequence shown here is derived from an EMBL/GenBank/DDBJ whole genome shotgun (WGS) entry which is preliminary data.</text>
</comment>
<organism evidence="4 6">
    <name type="scientific">Candidatus Hakubella thermalkaliphila</name>
    <dbReference type="NCBI Taxonomy" id="2754717"/>
    <lineage>
        <taxon>Bacteria</taxon>
        <taxon>Bacillati</taxon>
        <taxon>Actinomycetota</taxon>
        <taxon>Actinomycetota incertae sedis</taxon>
        <taxon>Candidatus Hakubellales</taxon>
        <taxon>Candidatus Hakubellaceae</taxon>
        <taxon>Candidatus Hakubella</taxon>
    </lineage>
</organism>
<evidence type="ECO:0000313" key="7">
    <source>
        <dbReference type="Proteomes" id="UP000568877"/>
    </source>
</evidence>
<accession>A0A6V8PX05</accession>
<gene>
    <name evidence="2" type="ORF">HKBW3S25_00550</name>
    <name evidence="3" type="ORF">HKBW3S42_00046</name>
    <name evidence="4" type="ORF">HKBW3S44_00007</name>
</gene>
<reference evidence="5 6" key="1">
    <citation type="journal article" date="2020" name="Front. Microbiol.">
        <title>Single-cell genomics of novel Actinobacteria with the Wood-Ljungdahl pathway discovered in a serpentinizing system.</title>
        <authorList>
            <person name="Merino N."/>
            <person name="Kawai M."/>
            <person name="Boyd E.S."/>
            <person name="Colman D.R."/>
            <person name="McGlynn S.E."/>
            <person name="Nealson K.H."/>
            <person name="Kurokawa K."/>
            <person name="Hongoh Y."/>
        </authorList>
    </citation>
    <scope>NUCLEOTIDE SEQUENCE [LARGE SCALE GENOMIC DNA]</scope>
    <source>
        <strain evidence="2 5">S25</strain>
        <strain evidence="3 7">S42</strain>
        <strain evidence="4 6">S44</strain>
    </source>
</reference>
<dbReference type="AlphaFoldDB" id="A0A6V8PX05"/>
<dbReference type="Proteomes" id="UP000543224">
    <property type="component" value="Unassembled WGS sequence"/>
</dbReference>
<evidence type="ECO:0000313" key="6">
    <source>
        <dbReference type="Proteomes" id="UP000561271"/>
    </source>
</evidence>
<keyword evidence="1" id="KW-1133">Transmembrane helix</keyword>
<evidence type="ECO:0000313" key="4">
    <source>
        <dbReference type="EMBL" id="GFP36324.1"/>
    </source>
</evidence>
<evidence type="ECO:0000313" key="3">
    <source>
        <dbReference type="EMBL" id="GFP31739.1"/>
    </source>
</evidence>
<dbReference type="RefSeq" id="WP_176230684.1">
    <property type="nucleotide sequence ID" value="NZ_BLRY01000086.1"/>
</dbReference>
<evidence type="ECO:0008006" key="8">
    <source>
        <dbReference type="Google" id="ProtNLM"/>
    </source>
</evidence>
<feature type="transmembrane region" description="Helical" evidence="1">
    <location>
        <begin position="12"/>
        <end position="30"/>
    </location>
</feature>
<dbReference type="EMBL" id="BLSC01000001">
    <property type="protein sequence ID" value="GFP36324.1"/>
    <property type="molecule type" value="Genomic_DNA"/>
</dbReference>
<dbReference type="Proteomes" id="UP000561271">
    <property type="component" value="Unassembled WGS sequence"/>
</dbReference>